<reference evidence="2 3" key="1">
    <citation type="journal article" date="2017" name="ISME J.">
        <title>Energy and carbon metabolisms in a deep terrestrial subsurface fluid microbial community.</title>
        <authorList>
            <person name="Momper L."/>
            <person name="Jungbluth S.P."/>
            <person name="Lee M.D."/>
            <person name="Amend J.P."/>
        </authorList>
    </citation>
    <scope>NUCLEOTIDE SEQUENCE [LARGE SCALE GENOMIC DNA]</scope>
    <source>
        <strain evidence="2">SURF_17</strain>
    </source>
</reference>
<dbReference type="AlphaFoldDB" id="A0A419F727"/>
<protein>
    <submittedName>
        <fullName evidence="2">Uncharacterized protein</fullName>
    </submittedName>
</protein>
<organism evidence="2 3">
    <name type="scientific">Candidatus Abyssobacteria bacterium SURF_17</name>
    <dbReference type="NCBI Taxonomy" id="2093361"/>
    <lineage>
        <taxon>Bacteria</taxon>
        <taxon>Pseudomonadati</taxon>
        <taxon>Candidatus Hydrogenedentota</taxon>
        <taxon>Candidatus Abyssobacteria</taxon>
    </lineage>
</organism>
<evidence type="ECO:0000313" key="3">
    <source>
        <dbReference type="Proteomes" id="UP000285961"/>
    </source>
</evidence>
<dbReference type="EMBL" id="QZKI01000018">
    <property type="protein sequence ID" value="RJP74215.1"/>
    <property type="molecule type" value="Genomic_DNA"/>
</dbReference>
<dbReference type="Proteomes" id="UP000285961">
    <property type="component" value="Unassembled WGS sequence"/>
</dbReference>
<feature type="region of interest" description="Disordered" evidence="1">
    <location>
        <begin position="63"/>
        <end position="101"/>
    </location>
</feature>
<sequence length="101" mass="11409">MEKHSLFVGVVRERPLQYALTKKIPYVAHPNGDIELKGIDVLPFSVSLRRNAFSKRAFRNRCTGDPMGPPALPTFSLPSDFSKHGHCEGVQRPKQSRSYRS</sequence>
<evidence type="ECO:0000313" key="2">
    <source>
        <dbReference type="EMBL" id="RJP74215.1"/>
    </source>
</evidence>
<name>A0A419F727_9BACT</name>
<comment type="caution">
    <text evidence="2">The sequence shown here is derived from an EMBL/GenBank/DDBJ whole genome shotgun (WGS) entry which is preliminary data.</text>
</comment>
<gene>
    <name evidence="2" type="ORF">C4532_02960</name>
</gene>
<feature type="compositionally biased region" description="Basic and acidic residues" evidence="1">
    <location>
        <begin position="81"/>
        <end position="91"/>
    </location>
</feature>
<accession>A0A419F727</accession>
<proteinExistence type="predicted"/>
<evidence type="ECO:0000256" key="1">
    <source>
        <dbReference type="SAM" id="MobiDB-lite"/>
    </source>
</evidence>